<dbReference type="OrthoDB" id="4096362at2759"/>
<keyword evidence="7" id="KW-0449">Lipoprotein</keyword>
<comment type="caution">
    <text evidence="13">The sequence shown here is derived from an EMBL/GenBank/DDBJ whole genome shotgun (WGS) entry which is preliminary data.</text>
</comment>
<evidence type="ECO:0000256" key="3">
    <source>
        <dbReference type="ARBA" id="ARBA00022692"/>
    </source>
</evidence>
<dbReference type="PANTHER" id="PTHR22883">
    <property type="entry name" value="ZINC FINGER DHHC DOMAIN CONTAINING PROTEIN"/>
    <property type="match status" value="1"/>
</dbReference>
<dbReference type="Proteomes" id="UP000298663">
    <property type="component" value="Unassembled WGS sequence"/>
</dbReference>
<feature type="region of interest" description="Disordered" evidence="11">
    <location>
        <begin position="312"/>
        <end position="366"/>
    </location>
</feature>
<dbReference type="STRING" id="34508.A0A4U5PJK1"/>
<feature type="transmembrane region" description="Helical" evidence="10">
    <location>
        <begin position="199"/>
        <end position="224"/>
    </location>
</feature>
<comment type="domain">
    <text evidence="10">The DHHC domain is required for palmitoyltransferase activity.</text>
</comment>
<dbReference type="InterPro" id="IPR001594">
    <property type="entry name" value="Palmitoyltrfase_DHHC"/>
</dbReference>
<feature type="transmembrane region" description="Helical" evidence="10">
    <location>
        <begin position="155"/>
        <end position="179"/>
    </location>
</feature>
<evidence type="ECO:0000256" key="7">
    <source>
        <dbReference type="ARBA" id="ARBA00023288"/>
    </source>
</evidence>
<dbReference type="EC" id="2.3.1.225" evidence="10"/>
<evidence type="ECO:0000313" key="13">
    <source>
        <dbReference type="EMBL" id="TKR96790.1"/>
    </source>
</evidence>
<feature type="domain" description="Palmitoyltransferase DHHC" evidence="12">
    <location>
        <begin position="108"/>
        <end position="234"/>
    </location>
</feature>
<evidence type="ECO:0000256" key="2">
    <source>
        <dbReference type="ARBA" id="ARBA00022679"/>
    </source>
</evidence>
<evidence type="ECO:0000256" key="11">
    <source>
        <dbReference type="SAM" id="MobiDB-lite"/>
    </source>
</evidence>
<evidence type="ECO:0000256" key="9">
    <source>
        <dbReference type="ARBA" id="ARBA00048048"/>
    </source>
</evidence>
<keyword evidence="6" id="KW-0564">Palmitate</keyword>
<feature type="compositionally biased region" description="Basic and acidic residues" evidence="11">
    <location>
        <begin position="337"/>
        <end position="349"/>
    </location>
</feature>
<feature type="transmembrane region" description="Helical" evidence="10">
    <location>
        <begin position="37"/>
        <end position="55"/>
    </location>
</feature>
<dbReference type="PANTHER" id="PTHR22883:SF43">
    <property type="entry name" value="PALMITOYLTRANSFERASE APP"/>
    <property type="match status" value="1"/>
</dbReference>
<feature type="compositionally biased region" description="Polar residues" evidence="11">
    <location>
        <begin position="317"/>
        <end position="331"/>
    </location>
</feature>
<feature type="transmembrane region" description="Helical" evidence="10">
    <location>
        <begin position="7"/>
        <end position="31"/>
    </location>
</feature>
<protein>
    <recommendedName>
        <fullName evidence="10">Palmitoyltransferase</fullName>
        <ecNumber evidence="10">2.3.1.225</ecNumber>
    </recommendedName>
</protein>
<accession>A0A4U5PJK1</accession>
<name>A0A4U5PJK1_STECR</name>
<comment type="catalytic activity">
    <reaction evidence="9 10">
        <text>L-cysteinyl-[protein] + hexadecanoyl-CoA = S-hexadecanoyl-L-cysteinyl-[protein] + CoA</text>
        <dbReference type="Rhea" id="RHEA:36683"/>
        <dbReference type="Rhea" id="RHEA-COMP:10131"/>
        <dbReference type="Rhea" id="RHEA-COMP:11032"/>
        <dbReference type="ChEBI" id="CHEBI:29950"/>
        <dbReference type="ChEBI" id="CHEBI:57287"/>
        <dbReference type="ChEBI" id="CHEBI:57379"/>
        <dbReference type="ChEBI" id="CHEBI:74151"/>
        <dbReference type="EC" id="2.3.1.225"/>
    </reaction>
</comment>
<dbReference type="PROSITE" id="PS50216">
    <property type="entry name" value="DHHC"/>
    <property type="match status" value="1"/>
</dbReference>
<evidence type="ECO:0000256" key="1">
    <source>
        <dbReference type="ARBA" id="ARBA00004127"/>
    </source>
</evidence>
<dbReference type="EMBL" id="AZBU02000002">
    <property type="protein sequence ID" value="TKR96790.1"/>
    <property type="molecule type" value="Genomic_DNA"/>
</dbReference>
<reference evidence="13 14" key="2">
    <citation type="journal article" date="2019" name="G3 (Bethesda)">
        <title>Hybrid Assembly of the Genome of the Entomopathogenic Nematode Steinernema carpocapsae Identifies the X-Chromosome.</title>
        <authorList>
            <person name="Serra L."/>
            <person name="Macchietto M."/>
            <person name="Macias-Munoz A."/>
            <person name="McGill C.J."/>
            <person name="Rodriguez I.M."/>
            <person name="Rodriguez B."/>
            <person name="Murad R."/>
            <person name="Mortazavi A."/>
        </authorList>
    </citation>
    <scope>NUCLEOTIDE SEQUENCE [LARGE SCALE GENOMIC DNA]</scope>
    <source>
        <strain evidence="13 14">ALL</strain>
    </source>
</reference>
<keyword evidence="4 10" id="KW-1133">Transmembrane helix</keyword>
<keyword evidence="5 10" id="KW-0472">Membrane</keyword>
<feature type="compositionally biased region" description="Polar residues" evidence="11">
    <location>
        <begin position="350"/>
        <end position="359"/>
    </location>
</feature>
<keyword evidence="8 10" id="KW-0012">Acyltransferase</keyword>
<evidence type="ECO:0000259" key="12">
    <source>
        <dbReference type="Pfam" id="PF01529"/>
    </source>
</evidence>
<sequence length="366" mass="40931">MMAKQSSVFLITVFLITFTMVLYFVSVAPYLSENVTVALPIISGLILGLVFASLFKTSFTDPGIIPKATNLEVIQLEQQLNPSFMPDGERDYAALQRTKTVVVNGQSIKLKYCYTCRLHRPPRSSHCSVCDNCILNFDHHCPWVGNCIGARNYRYFYFFITSLSCLILYVFACTVLQLVLMVQEKKGFIEAVKFSPLTLPVLLICFFSVWSICGLSGFHTYLLATSQTTNEDIKGTFNTKRRPTVSNPYKKGNVFLNCYHVLCLPELPSLIDRRGIVRPDPVVTVDVSSLRGNWSACAVGINSAESRENMAEPAVVVSNSSPARQAQTQQPIPARSRPREEEPHPHESSDSNLNTNASHVTIEMER</sequence>
<dbReference type="GO" id="GO:0006612">
    <property type="term" value="P:protein targeting to membrane"/>
    <property type="evidence" value="ECO:0007669"/>
    <property type="project" value="TreeGrafter"/>
</dbReference>
<evidence type="ECO:0000256" key="5">
    <source>
        <dbReference type="ARBA" id="ARBA00023136"/>
    </source>
</evidence>
<evidence type="ECO:0000256" key="4">
    <source>
        <dbReference type="ARBA" id="ARBA00022989"/>
    </source>
</evidence>
<keyword evidence="14" id="KW-1185">Reference proteome</keyword>
<evidence type="ECO:0000256" key="10">
    <source>
        <dbReference type="RuleBase" id="RU079119"/>
    </source>
</evidence>
<dbReference type="InterPro" id="IPR039859">
    <property type="entry name" value="PFA4/ZDH16/20/ERF2-like"/>
</dbReference>
<dbReference type="AlphaFoldDB" id="A0A4U5PJK1"/>
<organism evidence="13 14">
    <name type="scientific">Steinernema carpocapsae</name>
    <name type="common">Entomopathogenic nematode</name>
    <dbReference type="NCBI Taxonomy" id="34508"/>
    <lineage>
        <taxon>Eukaryota</taxon>
        <taxon>Metazoa</taxon>
        <taxon>Ecdysozoa</taxon>
        <taxon>Nematoda</taxon>
        <taxon>Chromadorea</taxon>
        <taxon>Rhabditida</taxon>
        <taxon>Tylenchina</taxon>
        <taxon>Panagrolaimomorpha</taxon>
        <taxon>Strongyloidoidea</taxon>
        <taxon>Steinernematidae</taxon>
        <taxon>Steinernema</taxon>
    </lineage>
</organism>
<dbReference type="GO" id="GO:0005783">
    <property type="term" value="C:endoplasmic reticulum"/>
    <property type="evidence" value="ECO:0007669"/>
    <property type="project" value="TreeGrafter"/>
</dbReference>
<evidence type="ECO:0000313" key="14">
    <source>
        <dbReference type="Proteomes" id="UP000298663"/>
    </source>
</evidence>
<dbReference type="GO" id="GO:0019706">
    <property type="term" value="F:protein-cysteine S-palmitoyltransferase activity"/>
    <property type="evidence" value="ECO:0007669"/>
    <property type="project" value="UniProtKB-EC"/>
</dbReference>
<keyword evidence="2 10" id="KW-0808">Transferase</keyword>
<evidence type="ECO:0000256" key="6">
    <source>
        <dbReference type="ARBA" id="ARBA00023139"/>
    </source>
</evidence>
<keyword evidence="3 10" id="KW-0812">Transmembrane</keyword>
<dbReference type="Pfam" id="PF01529">
    <property type="entry name" value="DHHC"/>
    <property type="match status" value="1"/>
</dbReference>
<reference evidence="13 14" key="1">
    <citation type="journal article" date="2015" name="Genome Biol.">
        <title>Comparative genomics of Steinernema reveals deeply conserved gene regulatory networks.</title>
        <authorList>
            <person name="Dillman A.R."/>
            <person name="Macchietto M."/>
            <person name="Porter C.F."/>
            <person name="Rogers A."/>
            <person name="Williams B."/>
            <person name="Antoshechkin I."/>
            <person name="Lee M.M."/>
            <person name="Goodwin Z."/>
            <person name="Lu X."/>
            <person name="Lewis E.E."/>
            <person name="Goodrich-Blair H."/>
            <person name="Stock S.P."/>
            <person name="Adams B.J."/>
            <person name="Sternberg P.W."/>
            <person name="Mortazavi A."/>
        </authorList>
    </citation>
    <scope>NUCLEOTIDE SEQUENCE [LARGE SCALE GENOMIC DNA]</scope>
    <source>
        <strain evidence="13 14">ALL</strain>
    </source>
</reference>
<comment type="subcellular location">
    <subcellularLocation>
        <location evidence="1">Endomembrane system</location>
        <topology evidence="1">Multi-pass membrane protein</topology>
    </subcellularLocation>
</comment>
<comment type="similarity">
    <text evidence="10">Belongs to the DHHC palmitoyltransferase family.</text>
</comment>
<dbReference type="GO" id="GO:0005794">
    <property type="term" value="C:Golgi apparatus"/>
    <property type="evidence" value="ECO:0007669"/>
    <property type="project" value="TreeGrafter"/>
</dbReference>
<proteinExistence type="inferred from homology"/>
<evidence type="ECO:0000256" key="8">
    <source>
        <dbReference type="ARBA" id="ARBA00023315"/>
    </source>
</evidence>
<gene>
    <name evidence="13" type="ORF">L596_010761</name>
</gene>